<accession>A0A517VRV0</accession>
<evidence type="ECO:0000313" key="2">
    <source>
        <dbReference type="Proteomes" id="UP000318704"/>
    </source>
</evidence>
<dbReference type="EMBL" id="CP037920">
    <property type="protein sequence ID" value="QDT95733.1"/>
    <property type="molecule type" value="Genomic_DNA"/>
</dbReference>
<gene>
    <name evidence="1" type="ORF">V144x_11800</name>
</gene>
<protein>
    <submittedName>
        <fullName evidence="1">Uncharacterized protein</fullName>
    </submittedName>
</protein>
<dbReference type="AlphaFoldDB" id="A0A517VRV0"/>
<sequence length="105" mass="11306">MVTLNGNPIEKGVITFIPAGKGASAGAKIESGKFIIPKQNGPSPGDYRVEIDSSVPTGKQILSTDGETMEDEFENSIPPKFNRLTELTVTLKTGNNQHLFDLETD</sequence>
<reference evidence="1 2" key="1">
    <citation type="submission" date="2019-03" db="EMBL/GenBank/DDBJ databases">
        <title>Deep-cultivation of Planctomycetes and their phenomic and genomic characterization uncovers novel biology.</title>
        <authorList>
            <person name="Wiegand S."/>
            <person name="Jogler M."/>
            <person name="Boedeker C."/>
            <person name="Pinto D."/>
            <person name="Vollmers J."/>
            <person name="Rivas-Marin E."/>
            <person name="Kohn T."/>
            <person name="Peeters S.H."/>
            <person name="Heuer A."/>
            <person name="Rast P."/>
            <person name="Oberbeckmann S."/>
            <person name="Bunk B."/>
            <person name="Jeske O."/>
            <person name="Meyerdierks A."/>
            <person name="Storesund J.E."/>
            <person name="Kallscheuer N."/>
            <person name="Luecker S."/>
            <person name="Lage O.M."/>
            <person name="Pohl T."/>
            <person name="Merkel B.J."/>
            <person name="Hornburger P."/>
            <person name="Mueller R.-W."/>
            <person name="Bruemmer F."/>
            <person name="Labrenz M."/>
            <person name="Spormann A.M."/>
            <person name="Op den Camp H."/>
            <person name="Overmann J."/>
            <person name="Amann R."/>
            <person name="Jetten M.S.M."/>
            <person name="Mascher T."/>
            <person name="Medema M.H."/>
            <person name="Devos D.P."/>
            <person name="Kaster A.-K."/>
            <person name="Ovreas L."/>
            <person name="Rohde M."/>
            <person name="Galperin M.Y."/>
            <person name="Jogler C."/>
        </authorList>
    </citation>
    <scope>NUCLEOTIDE SEQUENCE [LARGE SCALE GENOMIC DNA]</scope>
    <source>
        <strain evidence="1 2">V144</strain>
    </source>
</reference>
<dbReference type="Proteomes" id="UP000318704">
    <property type="component" value="Chromosome"/>
</dbReference>
<dbReference type="KEGG" id="gaw:V144x_11800"/>
<name>A0A517VRV0_9PLAN</name>
<evidence type="ECO:0000313" key="1">
    <source>
        <dbReference type="EMBL" id="QDT95733.1"/>
    </source>
</evidence>
<organism evidence="1 2">
    <name type="scientific">Gimesia aquarii</name>
    <dbReference type="NCBI Taxonomy" id="2527964"/>
    <lineage>
        <taxon>Bacteria</taxon>
        <taxon>Pseudomonadati</taxon>
        <taxon>Planctomycetota</taxon>
        <taxon>Planctomycetia</taxon>
        <taxon>Planctomycetales</taxon>
        <taxon>Planctomycetaceae</taxon>
        <taxon>Gimesia</taxon>
    </lineage>
</organism>
<proteinExistence type="predicted"/>